<gene>
    <name evidence="1" type="ORF">PLXY2_LOCUS14140</name>
</gene>
<protein>
    <submittedName>
        <fullName evidence="1">(diamondback moth) hypothetical protein</fullName>
    </submittedName>
</protein>
<dbReference type="AlphaFoldDB" id="A0A8S4GAD5"/>
<dbReference type="CDD" id="cd23992">
    <property type="entry name" value="PBP_GOBP"/>
    <property type="match status" value="1"/>
</dbReference>
<sequence length="158" mass="17691">MGSPVLVVFLTGTVLAILHSTNALSDDNKEKIKQDMVPIVMECAKEQEINPEDLKELKGAKTLPEDKDMMMPCFFACTFQKNGMMDDNGMFLPEATIKNGKKYAENEEEEKKMEEIAKACAPVNDESVSGDKQKCQRASLLYACLAEQAEKHNIKMHE</sequence>
<dbReference type="GO" id="GO:0007608">
    <property type="term" value="P:sensory perception of smell"/>
    <property type="evidence" value="ECO:0007669"/>
    <property type="project" value="TreeGrafter"/>
</dbReference>
<accession>A0A8S4GAD5</accession>
<dbReference type="InterPro" id="IPR036728">
    <property type="entry name" value="PBP_GOBP_sf"/>
</dbReference>
<name>A0A8S4GAD5_PLUXY</name>
<dbReference type="Gene3D" id="1.10.238.20">
    <property type="entry name" value="Pheromone/general odorant binding protein domain"/>
    <property type="match status" value="1"/>
</dbReference>
<organism evidence="1 2">
    <name type="scientific">Plutella xylostella</name>
    <name type="common">Diamondback moth</name>
    <name type="synonym">Plutella maculipennis</name>
    <dbReference type="NCBI Taxonomy" id="51655"/>
    <lineage>
        <taxon>Eukaryota</taxon>
        <taxon>Metazoa</taxon>
        <taxon>Ecdysozoa</taxon>
        <taxon>Arthropoda</taxon>
        <taxon>Hexapoda</taxon>
        <taxon>Insecta</taxon>
        <taxon>Pterygota</taxon>
        <taxon>Neoptera</taxon>
        <taxon>Endopterygota</taxon>
        <taxon>Lepidoptera</taxon>
        <taxon>Glossata</taxon>
        <taxon>Ditrysia</taxon>
        <taxon>Yponomeutoidea</taxon>
        <taxon>Plutellidae</taxon>
        <taxon>Plutella</taxon>
    </lineage>
</organism>
<dbReference type="PANTHER" id="PTHR11857">
    <property type="entry name" value="ODORANT BINDING PROTEIN-RELATED"/>
    <property type="match status" value="1"/>
</dbReference>
<dbReference type="Pfam" id="PF01395">
    <property type="entry name" value="PBP_GOBP"/>
    <property type="match status" value="1"/>
</dbReference>
<dbReference type="GO" id="GO:0005549">
    <property type="term" value="F:odorant binding"/>
    <property type="evidence" value="ECO:0007669"/>
    <property type="project" value="InterPro"/>
</dbReference>
<dbReference type="SMART" id="SM00708">
    <property type="entry name" value="PhBP"/>
    <property type="match status" value="1"/>
</dbReference>
<dbReference type="InterPro" id="IPR006170">
    <property type="entry name" value="PBP/GOBP"/>
</dbReference>
<keyword evidence="2" id="KW-1185">Reference proteome</keyword>
<reference evidence="1" key="1">
    <citation type="submission" date="2020-11" db="EMBL/GenBank/DDBJ databases">
        <authorList>
            <person name="Whiteford S."/>
        </authorList>
    </citation>
    <scope>NUCLEOTIDE SEQUENCE</scope>
</reference>
<evidence type="ECO:0000313" key="2">
    <source>
        <dbReference type="Proteomes" id="UP000653454"/>
    </source>
</evidence>
<comment type="caution">
    <text evidence="1">The sequence shown here is derived from an EMBL/GenBank/DDBJ whole genome shotgun (WGS) entry which is preliminary data.</text>
</comment>
<dbReference type="SUPFAM" id="SSF47565">
    <property type="entry name" value="Insect pheromone/odorant-binding proteins"/>
    <property type="match status" value="1"/>
</dbReference>
<proteinExistence type="predicted"/>
<dbReference type="GO" id="GO:0005615">
    <property type="term" value="C:extracellular space"/>
    <property type="evidence" value="ECO:0007669"/>
    <property type="project" value="TreeGrafter"/>
</dbReference>
<dbReference type="EMBL" id="CAJHNJ030000117">
    <property type="protein sequence ID" value="CAG9135882.1"/>
    <property type="molecule type" value="Genomic_DNA"/>
</dbReference>
<dbReference type="Proteomes" id="UP000653454">
    <property type="component" value="Unassembled WGS sequence"/>
</dbReference>
<evidence type="ECO:0000313" key="1">
    <source>
        <dbReference type="EMBL" id="CAG9135882.1"/>
    </source>
</evidence>